<evidence type="ECO:0000256" key="2">
    <source>
        <dbReference type="SAM" id="SignalP"/>
    </source>
</evidence>
<dbReference type="PANTHER" id="PTHR33331:SF13">
    <property type="entry name" value="COILED-COIL DOMAIN CONTAINING 162"/>
    <property type="match status" value="1"/>
</dbReference>
<evidence type="ECO:0000256" key="1">
    <source>
        <dbReference type="SAM" id="MobiDB-lite"/>
    </source>
</evidence>
<feature type="chain" id="PRO_5017315295" description="Coiled-coil domain containing 162" evidence="2">
    <location>
        <begin position="17"/>
        <end position="697"/>
    </location>
</feature>
<protein>
    <recommendedName>
        <fullName evidence="4">Coiled-coil domain containing 162</fullName>
    </recommendedName>
</protein>
<accession>A0A3B5B6N4</accession>
<dbReference type="Ensembl" id="ENSSPAT00000026182.1">
    <property type="protein sequence ID" value="ENSSPAP00000025759.1"/>
    <property type="gene ID" value="ENSSPAG00000019394.1"/>
</dbReference>
<proteinExistence type="predicted"/>
<feature type="signal peptide" evidence="2">
    <location>
        <begin position="1"/>
        <end position="16"/>
    </location>
</feature>
<dbReference type="InterPro" id="IPR040401">
    <property type="entry name" value="CCDC162"/>
</dbReference>
<name>A0A3B5B6N4_9TELE</name>
<organism evidence="3">
    <name type="scientific">Stegastes partitus</name>
    <name type="common">bicolor damselfish</name>
    <dbReference type="NCBI Taxonomy" id="144197"/>
    <lineage>
        <taxon>Eukaryota</taxon>
        <taxon>Metazoa</taxon>
        <taxon>Chordata</taxon>
        <taxon>Craniata</taxon>
        <taxon>Vertebrata</taxon>
        <taxon>Euteleostomi</taxon>
        <taxon>Actinopterygii</taxon>
        <taxon>Neopterygii</taxon>
        <taxon>Teleostei</taxon>
        <taxon>Neoteleostei</taxon>
        <taxon>Acanthomorphata</taxon>
        <taxon>Ovalentaria</taxon>
        <taxon>Pomacentridae</taxon>
        <taxon>Stegastes</taxon>
    </lineage>
</organism>
<dbReference type="PANTHER" id="PTHR33331">
    <property type="entry name" value="COILED-COIL DOMAIN-CONTAINING PROTEIN 162"/>
    <property type="match status" value="1"/>
</dbReference>
<feature type="region of interest" description="Disordered" evidence="1">
    <location>
        <begin position="394"/>
        <end position="415"/>
    </location>
</feature>
<reference evidence="3" key="1">
    <citation type="submission" date="2023-09" db="UniProtKB">
        <authorList>
            <consortium name="Ensembl"/>
        </authorList>
    </citation>
    <scope>IDENTIFICATION</scope>
</reference>
<evidence type="ECO:0000313" key="3">
    <source>
        <dbReference type="Ensembl" id="ENSSPAP00000025759.1"/>
    </source>
</evidence>
<dbReference type="AlphaFoldDB" id="A0A3B5B6N4"/>
<evidence type="ECO:0008006" key="4">
    <source>
        <dbReference type="Google" id="ProtNLM"/>
    </source>
</evidence>
<dbReference type="GeneTree" id="ENSGT00940000163170"/>
<keyword evidence="2" id="KW-0732">Signal</keyword>
<sequence>MLLSHHFLILIVSTSATVLPLCCLQTCSESLHHTLQIVSALHDITSYLLSFSRLGNRDDSCSWRTEPGVTHLAADWGGSEGIGSELQEIQRQVDRLSDCSLRSVGRLLQLRRQVVLLQFDAAVRNLIREAFLSSGDVASYHSVSDNMATALPLLSDSIQTDVFGLTLPVPQPLEAQSSQAQTMYPWRSFMACHGLMPLHVWDVPPVEYCMQVQHLTCCLTCLVYLWKCLLVTLVQNKVYLQAMLLRELLRIIHKAEEEKTDSFPPLQDPIRIQSVLKGFLLLMKQLEVFKESWARRRLGTDVFRSPAAYQTFVKLYRAEVFDPSMRALAQQRGKKLDYEASISASRSLLPPPGASEVDVKTWQLHLLLEASECDMIRAVQKKIHRETTLVLSEKTRQDARLPTGTKKQEVNLSPERPQMVETFVQQLMNGAEQEDGELKLSEDHLHQCLTHLGSSVMDRERRCFLLYSQFYEQILQQQTELLYQREQVQQPAIQTPLQTLFCHHLQAGLDEYHQQIEQEVSAMVNRTRAEGVDRIVKLKKNYGCTKDHNELVLTQAENSRLEALICKLKALSCWRQTVDQEKLHRQLLQTQQVRFVFLLNISRVILNIKQCAGIFVLLLHIYSPRKELDRYRAESLERMRADVDDRDRQLTALGEQLDRGSRMNRLERQRSAKEIQQVCTLSSVDCVCYAPITKDHK</sequence>